<keyword evidence="2" id="KW-1185">Reference proteome</keyword>
<evidence type="ECO:0000313" key="2">
    <source>
        <dbReference type="Proteomes" id="UP001172386"/>
    </source>
</evidence>
<proteinExistence type="predicted"/>
<reference evidence="1" key="1">
    <citation type="submission" date="2022-10" db="EMBL/GenBank/DDBJ databases">
        <title>Culturing micro-colonial fungi from biological soil crusts in the Mojave desert and describing Neophaeococcomyces mojavensis, and introducing the new genera and species Taxawa tesnikishii.</title>
        <authorList>
            <person name="Kurbessoian T."/>
            <person name="Stajich J.E."/>
        </authorList>
    </citation>
    <scope>NUCLEOTIDE SEQUENCE</scope>
    <source>
        <strain evidence="1">JES_112</strain>
    </source>
</reference>
<organism evidence="1 2">
    <name type="scientific">Neophaeococcomyces mojaviensis</name>
    <dbReference type="NCBI Taxonomy" id="3383035"/>
    <lineage>
        <taxon>Eukaryota</taxon>
        <taxon>Fungi</taxon>
        <taxon>Dikarya</taxon>
        <taxon>Ascomycota</taxon>
        <taxon>Pezizomycotina</taxon>
        <taxon>Eurotiomycetes</taxon>
        <taxon>Chaetothyriomycetidae</taxon>
        <taxon>Chaetothyriales</taxon>
        <taxon>Chaetothyriales incertae sedis</taxon>
        <taxon>Neophaeococcomyces</taxon>
    </lineage>
</organism>
<accession>A0ACC3A7C0</accession>
<gene>
    <name evidence="1" type="ORF">H2198_004909</name>
</gene>
<comment type="caution">
    <text evidence="1">The sequence shown here is derived from an EMBL/GenBank/DDBJ whole genome shotgun (WGS) entry which is preliminary data.</text>
</comment>
<name>A0ACC3A7C0_9EURO</name>
<protein>
    <submittedName>
        <fullName evidence="1">Uncharacterized protein</fullName>
    </submittedName>
</protein>
<sequence>MSTDTPTQSQHSQTPVDENVHSNNSPQESVKSISPLLALVYVIWRLNIPTINPYVSDTQERSQIATGKGGQYVVDRVYDNQRYPDKPGLKAETSIVYKRIAKTDAGQELDIVHRASKPQSVISELEELDEHEQIIPVLALQYAQRNSLAKSFAANMTSSLTFEVKESLSMDIASGMSSLHEAGFVWGDAKPANLKADTTAYAVIVEALGHFANSLTKYHNFEKKYGLKANAVDTNASWFRNSSSQPVVVSEDVFNIPNVTIFWSRQSQSSFQDALLVFQKRTSDMKKSTWAIGDKARFQDLVDMLRHLNGGLLSILPRIRQNPLDRALISGQPSELAALRILIQHRAISDDYVAAALFRSKAIEQRQNEMLLSRTHGSALPQSNTTQLALDSQAISPRAQKEGT</sequence>
<dbReference type="EMBL" id="JAPDRQ010000076">
    <property type="protein sequence ID" value="KAJ9656560.1"/>
    <property type="molecule type" value="Genomic_DNA"/>
</dbReference>
<evidence type="ECO:0000313" key="1">
    <source>
        <dbReference type="EMBL" id="KAJ9656560.1"/>
    </source>
</evidence>
<dbReference type="Proteomes" id="UP001172386">
    <property type="component" value="Unassembled WGS sequence"/>
</dbReference>